<proteinExistence type="predicted"/>
<protein>
    <submittedName>
        <fullName evidence="2">Uncharacterized protein</fullName>
    </submittedName>
</protein>
<comment type="caution">
    <text evidence="2">The sequence shown here is derived from an EMBL/GenBank/DDBJ whole genome shotgun (WGS) entry which is preliminary data.</text>
</comment>
<reference evidence="2" key="1">
    <citation type="submission" date="2019-08" db="EMBL/GenBank/DDBJ databases">
        <authorList>
            <person name="Kucharzyk K."/>
            <person name="Murdoch R.W."/>
            <person name="Higgins S."/>
            <person name="Loffler F."/>
        </authorList>
    </citation>
    <scope>NUCLEOTIDE SEQUENCE</scope>
</reference>
<feature type="compositionally biased region" description="Low complexity" evidence="1">
    <location>
        <begin position="23"/>
        <end position="32"/>
    </location>
</feature>
<organism evidence="2">
    <name type="scientific">bioreactor metagenome</name>
    <dbReference type="NCBI Taxonomy" id="1076179"/>
    <lineage>
        <taxon>unclassified sequences</taxon>
        <taxon>metagenomes</taxon>
        <taxon>ecological metagenomes</taxon>
    </lineage>
</organism>
<name>A0A645F9T5_9ZZZZ</name>
<gene>
    <name evidence="2" type="ORF">SDC9_157617</name>
</gene>
<accession>A0A645F9T5</accession>
<evidence type="ECO:0000313" key="2">
    <source>
        <dbReference type="EMBL" id="MPN10322.1"/>
    </source>
</evidence>
<feature type="region of interest" description="Disordered" evidence="1">
    <location>
        <begin position="1"/>
        <end position="73"/>
    </location>
</feature>
<dbReference type="EMBL" id="VSSQ01056466">
    <property type="protein sequence ID" value="MPN10322.1"/>
    <property type="molecule type" value="Genomic_DNA"/>
</dbReference>
<feature type="compositionally biased region" description="Basic and acidic residues" evidence="1">
    <location>
        <begin position="103"/>
        <end position="122"/>
    </location>
</feature>
<feature type="compositionally biased region" description="Polar residues" evidence="1">
    <location>
        <begin position="48"/>
        <end position="58"/>
    </location>
</feature>
<feature type="region of interest" description="Disordered" evidence="1">
    <location>
        <begin position="99"/>
        <end position="124"/>
    </location>
</feature>
<evidence type="ECO:0000256" key="1">
    <source>
        <dbReference type="SAM" id="MobiDB-lite"/>
    </source>
</evidence>
<sequence>MGLSQWAAGDQRQPFAPVGGPGQPLDGQPQRPAAVFALDGVGDKSVGANHSGNRQNSVLDIAGNPGNFGERSAGALLHHPQVRAAPVDQQRRLLHQPAVNAAHAHDQHQQEPNAERGQHKPPEIVFDVFQGQIHDSKPD</sequence>
<dbReference type="AlphaFoldDB" id="A0A645F9T5"/>